<dbReference type="STRING" id="101091.A0A1C7NQI1"/>
<feature type="compositionally biased region" description="Low complexity" evidence="3">
    <location>
        <begin position="85"/>
        <end position="102"/>
    </location>
</feature>
<organism evidence="5 6">
    <name type="scientific">Choanephora cucurbitarum</name>
    <dbReference type="NCBI Taxonomy" id="101091"/>
    <lineage>
        <taxon>Eukaryota</taxon>
        <taxon>Fungi</taxon>
        <taxon>Fungi incertae sedis</taxon>
        <taxon>Mucoromycota</taxon>
        <taxon>Mucoromycotina</taxon>
        <taxon>Mucoromycetes</taxon>
        <taxon>Mucorales</taxon>
        <taxon>Mucorineae</taxon>
        <taxon>Choanephoraceae</taxon>
        <taxon>Choanephoroideae</taxon>
        <taxon>Choanephora</taxon>
    </lineage>
</organism>
<dbReference type="SUPFAM" id="SSF46565">
    <property type="entry name" value="Chaperone J-domain"/>
    <property type="match status" value="1"/>
</dbReference>
<feature type="compositionally biased region" description="Polar residues" evidence="3">
    <location>
        <begin position="207"/>
        <end position="217"/>
    </location>
</feature>
<protein>
    <submittedName>
        <fullName evidence="5">UBA domain-containing protein 7</fullName>
    </submittedName>
</protein>
<dbReference type="PANTHER" id="PTHR46423">
    <property type="entry name" value="RNA POLYMERASE II-ASSOCIATED PROTEIN 3"/>
    <property type="match status" value="1"/>
</dbReference>
<feature type="compositionally biased region" description="Polar residues" evidence="3">
    <location>
        <begin position="67"/>
        <end position="84"/>
    </location>
</feature>
<feature type="region of interest" description="Disordered" evidence="3">
    <location>
        <begin position="1"/>
        <end position="30"/>
    </location>
</feature>
<feature type="region of interest" description="Disordered" evidence="3">
    <location>
        <begin position="278"/>
        <end position="312"/>
    </location>
</feature>
<feature type="region of interest" description="Disordered" evidence="3">
    <location>
        <begin position="630"/>
        <end position="676"/>
    </location>
</feature>
<dbReference type="SUPFAM" id="SSF46934">
    <property type="entry name" value="UBA-like"/>
    <property type="match status" value="1"/>
</dbReference>
<dbReference type="SMART" id="SM00165">
    <property type="entry name" value="UBA"/>
    <property type="match status" value="1"/>
</dbReference>
<dbReference type="PROSITE" id="PS50005">
    <property type="entry name" value="TPR"/>
    <property type="match status" value="2"/>
</dbReference>
<dbReference type="FunFam" id="1.10.287.110:FF:000002">
    <property type="entry name" value="putative tyrosine-protein phosphatase auxilin isoform X2"/>
    <property type="match status" value="1"/>
</dbReference>
<feature type="compositionally biased region" description="Polar residues" evidence="3">
    <location>
        <begin position="350"/>
        <end position="363"/>
    </location>
</feature>
<feature type="compositionally biased region" description="Low complexity" evidence="3">
    <location>
        <begin position="630"/>
        <end position="651"/>
    </location>
</feature>
<dbReference type="CDD" id="cd14291">
    <property type="entry name" value="UBA1_NUB1_like"/>
    <property type="match status" value="1"/>
</dbReference>
<feature type="region of interest" description="Disordered" evidence="3">
    <location>
        <begin position="54"/>
        <end position="126"/>
    </location>
</feature>
<dbReference type="InterPro" id="IPR009060">
    <property type="entry name" value="UBA-like_sf"/>
</dbReference>
<gene>
    <name evidence="5" type="primary">ucp7_1</name>
    <name evidence="5" type="ORF">A0J61_00579</name>
</gene>
<feature type="repeat" description="TPR" evidence="2">
    <location>
        <begin position="580"/>
        <end position="613"/>
    </location>
</feature>
<sequence>MDDLLDLNWSSNTNATSTPPPSSSSIKLDSKPKDAFADLLSTPAKPVDVTKLSMLEQQRLRQQQQQPSWASPQRSTTPLSQHTMTPSPKSSAAPSPSLSATTNTKSSLDDLLGSFGTPKKQNQPDKHMPLNQLRAQMHNVPMTHQSESDWDFDFLSSKSNTTNTSVSKDNLDPFDMDSLTQSTSVSVTEIEQEDDNPLGVLAEPASVSASFSQTESTPPSPPLQNKDEISDEQEDEMVARLIDMGFSMRQSKFALEATGGHDLQAAIDLLVQHTEEQQQQQQQQQQPRPQQQQQQQQQRQQQPQRQESDMHIQSEKLMSQAQELGGFLYKNATSYLKAGRQKVTKAVTDWQEQQRTQRLQESSGRPKWMTDQTQEPHMISKTVERFADDQDSDDELKEQTRALDLQKNELAKKRQEEQKKKEAMITEDTYVSPSRRRPASSGRSTPRSAPTPSSPPIPAKETTTASPKPVKISVSRPRVNASPTVMVQVNQARELGNQKFKLGQFGDAETAYSQAIKLLPSGHDHLVLLCNNRAMTRLKTGEYKQCIEDCDKAIAINRQNNDGGDIEVEGVTIVWRDQMTKSLYRKAEAYENLENYQEALTVYGQLVKLEGTQNLKVNRGMARCRQALNPKQPLKASSASALSSPSPQPKQDLMSVFDPSKQASSSPVSEEELKKSKAVTAMRAKAAEQEAEEAERLEKTDAVNTRLTAWKAGKEQNLRALLATLDTLLWPGAQWKGAQMSELINPKKCKICYMKAIGKVHPDKLPADVTVEQRMIASGIFAALNEAWDAFKAQNQM</sequence>
<dbReference type="PANTHER" id="PTHR46423:SF1">
    <property type="entry name" value="RNA POLYMERASE II-ASSOCIATED PROTEIN 3"/>
    <property type="match status" value="1"/>
</dbReference>
<dbReference type="InParanoid" id="A0A1C7NQI1"/>
<comment type="caution">
    <text evidence="5">The sequence shown here is derived from an EMBL/GenBank/DDBJ whole genome shotgun (WGS) entry which is preliminary data.</text>
</comment>
<feature type="compositionally biased region" description="Low complexity" evidence="3">
    <location>
        <begin position="8"/>
        <end position="17"/>
    </location>
</feature>
<feature type="compositionally biased region" description="Low complexity" evidence="3">
    <location>
        <begin position="278"/>
        <end position="305"/>
    </location>
</feature>
<feature type="region of interest" description="Disordered" evidence="3">
    <location>
        <begin position="347"/>
        <end position="377"/>
    </location>
</feature>
<dbReference type="SUPFAM" id="SSF48452">
    <property type="entry name" value="TPR-like"/>
    <property type="match status" value="1"/>
</dbReference>
<feature type="domain" description="UBA" evidence="4">
    <location>
        <begin position="232"/>
        <end position="273"/>
    </location>
</feature>
<dbReference type="InterPro" id="IPR011990">
    <property type="entry name" value="TPR-like_helical_dom_sf"/>
</dbReference>
<evidence type="ECO:0000313" key="5">
    <source>
        <dbReference type="EMBL" id="OBZ91363.1"/>
    </source>
</evidence>
<dbReference type="EMBL" id="LUGH01000013">
    <property type="protein sequence ID" value="OBZ91363.1"/>
    <property type="molecule type" value="Genomic_DNA"/>
</dbReference>
<evidence type="ECO:0000259" key="4">
    <source>
        <dbReference type="PROSITE" id="PS50030"/>
    </source>
</evidence>
<dbReference type="InterPro" id="IPR036869">
    <property type="entry name" value="J_dom_sf"/>
</dbReference>
<evidence type="ECO:0000313" key="6">
    <source>
        <dbReference type="Proteomes" id="UP000093000"/>
    </source>
</evidence>
<dbReference type="Proteomes" id="UP000093000">
    <property type="component" value="Unassembled WGS sequence"/>
</dbReference>
<feature type="repeat" description="TPR" evidence="2">
    <location>
        <begin position="489"/>
        <end position="522"/>
    </location>
</feature>
<dbReference type="Gene3D" id="1.10.8.10">
    <property type="entry name" value="DNA helicase RuvA subunit, C-terminal domain"/>
    <property type="match status" value="1"/>
</dbReference>
<feature type="compositionally biased region" description="Low complexity" evidence="3">
    <location>
        <begin position="439"/>
        <end position="451"/>
    </location>
</feature>
<dbReference type="Gene3D" id="1.10.287.110">
    <property type="entry name" value="DnaJ domain"/>
    <property type="match status" value="1"/>
</dbReference>
<dbReference type="Pfam" id="PF13181">
    <property type="entry name" value="TPR_8"/>
    <property type="match status" value="2"/>
</dbReference>
<dbReference type="PROSITE" id="PS50030">
    <property type="entry name" value="UBA"/>
    <property type="match status" value="1"/>
</dbReference>
<evidence type="ECO:0000256" key="2">
    <source>
        <dbReference type="PROSITE-ProRule" id="PRU00339"/>
    </source>
</evidence>
<evidence type="ECO:0000256" key="3">
    <source>
        <dbReference type="SAM" id="MobiDB-lite"/>
    </source>
</evidence>
<dbReference type="AlphaFoldDB" id="A0A1C7NQI1"/>
<feature type="compositionally biased region" description="Basic and acidic residues" evidence="3">
    <location>
        <begin position="401"/>
        <end position="424"/>
    </location>
</feature>
<proteinExistence type="predicted"/>
<dbReference type="FunCoup" id="A0A1C7NQI1">
    <property type="interactions" value="74"/>
</dbReference>
<feature type="region of interest" description="Disordered" evidence="3">
    <location>
        <begin position="182"/>
        <end position="232"/>
    </location>
</feature>
<dbReference type="InterPro" id="IPR019734">
    <property type="entry name" value="TPR_rpt"/>
</dbReference>
<feature type="region of interest" description="Disordered" evidence="3">
    <location>
        <begin position="401"/>
        <end position="476"/>
    </location>
</feature>
<dbReference type="InterPro" id="IPR015940">
    <property type="entry name" value="UBA"/>
</dbReference>
<keyword evidence="1 2" id="KW-0802">TPR repeat</keyword>
<dbReference type="Gene3D" id="1.25.40.10">
    <property type="entry name" value="Tetratricopeptide repeat domain"/>
    <property type="match status" value="1"/>
</dbReference>
<dbReference type="OrthoDB" id="1717591at2759"/>
<dbReference type="GO" id="GO:0101031">
    <property type="term" value="C:protein folding chaperone complex"/>
    <property type="evidence" value="ECO:0007669"/>
    <property type="project" value="TreeGrafter"/>
</dbReference>
<evidence type="ECO:0000256" key="1">
    <source>
        <dbReference type="ARBA" id="ARBA00022803"/>
    </source>
</evidence>
<accession>A0A1C7NQI1</accession>
<reference evidence="5 6" key="1">
    <citation type="submission" date="2016-03" db="EMBL/GenBank/DDBJ databases">
        <title>Choanephora cucurbitarum.</title>
        <authorList>
            <person name="Min B."/>
            <person name="Park H."/>
            <person name="Park J.-H."/>
            <person name="Shin H.-D."/>
            <person name="Choi I.-G."/>
        </authorList>
    </citation>
    <scope>NUCLEOTIDE SEQUENCE [LARGE SCALE GENOMIC DNA]</scope>
    <source>
        <strain evidence="5 6">KUS-F28377</strain>
    </source>
</reference>
<name>A0A1C7NQI1_9FUNG</name>
<keyword evidence="6" id="KW-1185">Reference proteome</keyword>
<dbReference type="SMART" id="SM00028">
    <property type="entry name" value="TPR"/>
    <property type="match status" value="3"/>
</dbReference>
<dbReference type="Pfam" id="PF22562">
    <property type="entry name" value="UBA_7"/>
    <property type="match status" value="1"/>
</dbReference>
<dbReference type="InterPro" id="IPR051966">
    <property type="entry name" value="RPAP3"/>
</dbReference>